<name>A0A0G4IMA6_PLABS</name>
<feature type="transmembrane region" description="Helical" evidence="5">
    <location>
        <begin position="417"/>
        <end position="441"/>
    </location>
</feature>
<keyword evidence="8" id="KW-0496">Mitochondrion</keyword>
<geneLocation type="mitochondrion" evidence="8"/>
<evidence type="ECO:0000313" key="7">
    <source>
        <dbReference type="EMBL" id="CEO96235.1"/>
    </source>
</evidence>
<evidence type="ECO:0000256" key="4">
    <source>
        <dbReference type="ARBA" id="ARBA00023136"/>
    </source>
</evidence>
<gene>
    <name evidence="7" type="ORF">PBRA_004906</name>
    <name evidence="8" type="ORF">PLBR_LOCUS6384</name>
</gene>
<evidence type="ECO:0000256" key="5">
    <source>
        <dbReference type="SAM" id="Phobius"/>
    </source>
</evidence>
<dbReference type="InterPro" id="IPR020846">
    <property type="entry name" value="MFS_dom"/>
</dbReference>
<dbReference type="PROSITE" id="PS50850">
    <property type="entry name" value="MFS"/>
    <property type="match status" value="1"/>
</dbReference>
<evidence type="ECO:0000313" key="8">
    <source>
        <dbReference type="EMBL" id="SPQ99169.1"/>
    </source>
</evidence>
<evidence type="ECO:0000259" key="6">
    <source>
        <dbReference type="PROSITE" id="PS50850"/>
    </source>
</evidence>
<reference evidence="8 10" key="2">
    <citation type="submission" date="2018-03" db="EMBL/GenBank/DDBJ databases">
        <authorList>
            <person name="Fogelqvist J."/>
        </authorList>
    </citation>
    <scope>NUCLEOTIDE SEQUENCE [LARGE SCALE GENOMIC DNA]</scope>
</reference>
<dbReference type="OrthoDB" id="422206at2759"/>
<feature type="transmembrane region" description="Helical" evidence="5">
    <location>
        <begin position="325"/>
        <end position="345"/>
    </location>
</feature>
<feature type="transmembrane region" description="Helical" evidence="5">
    <location>
        <begin position="260"/>
        <end position="285"/>
    </location>
</feature>
<keyword evidence="9" id="KW-1185">Reference proteome</keyword>
<accession>A0A0G4IMA6</accession>
<evidence type="ECO:0000313" key="9">
    <source>
        <dbReference type="Proteomes" id="UP000039324"/>
    </source>
</evidence>
<dbReference type="Proteomes" id="UP000039324">
    <property type="component" value="Unassembled WGS sequence"/>
</dbReference>
<dbReference type="EMBL" id="CDSF01000057">
    <property type="protein sequence ID" value="CEO96235.1"/>
    <property type="molecule type" value="Genomic_DNA"/>
</dbReference>
<dbReference type="PANTHER" id="PTHR10924">
    <property type="entry name" value="MAJOR FACILITATOR SUPERFAMILY PROTEIN-RELATED"/>
    <property type="match status" value="1"/>
</dbReference>
<evidence type="ECO:0000256" key="2">
    <source>
        <dbReference type="ARBA" id="ARBA00022692"/>
    </source>
</evidence>
<dbReference type="InterPro" id="IPR036259">
    <property type="entry name" value="MFS_trans_sf"/>
</dbReference>
<dbReference type="GO" id="GO:0016020">
    <property type="term" value="C:membrane"/>
    <property type="evidence" value="ECO:0007669"/>
    <property type="project" value="UniProtKB-SubCell"/>
</dbReference>
<comment type="subcellular location">
    <subcellularLocation>
        <location evidence="1">Membrane</location>
        <topology evidence="1">Multi-pass membrane protein</topology>
    </subcellularLocation>
</comment>
<evidence type="ECO:0000313" key="10">
    <source>
        <dbReference type="Proteomes" id="UP000290189"/>
    </source>
</evidence>
<sequence length="448" mass="47135">MRVMATESDSCRAMIKDEADDGVRTRTYRRRWAMLAIFDGIALVNGLEWITFAPINSLAQTYYGVSASDINFLSTIFMILFLPGLVGSSLLTHRYGSRTMCITSSALSFGCALLRWVSTGSGQAGRPFGYTYALIGQVLGALAQPALLAMPARLASEWFPASQRNTATVVLSMANPIGIAVGQVLPSMIVPGPGTDGFPLLSLIVLVCASVSFVSSWFLWSKPPLPPSAAAAHRSAIHVHTDAPSIIVGHLRTMFSTKGFVALTVGFGIGLAVFNVILTVIEALIEPAGFKSDDAGIFGGIAILAGLVGSGIAGGVLDATQKYRALLRVFAVSSLVVVTATLTVLGLHPPYALACVMFALLGASMLPMLPLTLESAAECTYPVPEELSSGVQMLAGNVLGFVGVIVVQYLLGGRPVFLVYSAGECLIVAVMIVAASAMFVFDGPYLRQ</sequence>
<dbReference type="SUPFAM" id="SSF103473">
    <property type="entry name" value="MFS general substrate transporter"/>
    <property type="match status" value="1"/>
</dbReference>
<dbReference type="Pfam" id="PF07690">
    <property type="entry name" value="MFS_1"/>
    <property type="match status" value="1"/>
</dbReference>
<feature type="transmembrane region" description="Helical" evidence="5">
    <location>
        <begin position="297"/>
        <end position="318"/>
    </location>
</feature>
<evidence type="ECO:0000256" key="3">
    <source>
        <dbReference type="ARBA" id="ARBA00022989"/>
    </source>
</evidence>
<dbReference type="Proteomes" id="UP000290189">
    <property type="component" value="Unassembled WGS sequence"/>
</dbReference>
<feature type="domain" description="Major facilitator superfamily (MFS) profile" evidence="6">
    <location>
        <begin position="34"/>
        <end position="447"/>
    </location>
</feature>
<feature type="transmembrane region" description="Helical" evidence="5">
    <location>
        <begin position="394"/>
        <end position="411"/>
    </location>
</feature>
<dbReference type="InterPro" id="IPR011701">
    <property type="entry name" value="MFS"/>
</dbReference>
<keyword evidence="4 5" id="KW-0472">Membrane</keyword>
<keyword evidence="3 5" id="KW-1133">Transmembrane helix</keyword>
<dbReference type="EMBL" id="OVEO01000011">
    <property type="protein sequence ID" value="SPQ99169.1"/>
    <property type="molecule type" value="Genomic_DNA"/>
</dbReference>
<feature type="transmembrane region" description="Helical" evidence="5">
    <location>
        <begin position="166"/>
        <end position="185"/>
    </location>
</feature>
<dbReference type="OMA" id="TRPGNIF"/>
<proteinExistence type="predicted"/>
<dbReference type="PANTHER" id="PTHR10924:SF6">
    <property type="entry name" value="SOLUTE CARRIER FAMILY 49 MEMBER A3"/>
    <property type="match status" value="1"/>
</dbReference>
<dbReference type="Gene3D" id="1.20.1250.20">
    <property type="entry name" value="MFS general substrate transporter like domains"/>
    <property type="match status" value="1"/>
</dbReference>
<feature type="transmembrane region" description="Helical" evidence="5">
    <location>
        <begin position="130"/>
        <end position="154"/>
    </location>
</feature>
<feature type="transmembrane region" description="Helical" evidence="5">
    <location>
        <begin position="197"/>
        <end position="220"/>
    </location>
</feature>
<keyword evidence="2 5" id="KW-0812">Transmembrane</keyword>
<organism evidence="7 9">
    <name type="scientific">Plasmodiophora brassicae</name>
    <name type="common">Clubroot disease agent</name>
    <dbReference type="NCBI Taxonomy" id="37360"/>
    <lineage>
        <taxon>Eukaryota</taxon>
        <taxon>Sar</taxon>
        <taxon>Rhizaria</taxon>
        <taxon>Endomyxa</taxon>
        <taxon>Phytomyxea</taxon>
        <taxon>Plasmodiophorida</taxon>
        <taxon>Plasmodiophoridae</taxon>
        <taxon>Plasmodiophora</taxon>
    </lineage>
</organism>
<dbReference type="GO" id="GO:0022857">
    <property type="term" value="F:transmembrane transporter activity"/>
    <property type="evidence" value="ECO:0007669"/>
    <property type="project" value="InterPro"/>
</dbReference>
<feature type="transmembrane region" description="Helical" evidence="5">
    <location>
        <begin position="32"/>
        <end position="52"/>
    </location>
</feature>
<evidence type="ECO:0000256" key="1">
    <source>
        <dbReference type="ARBA" id="ARBA00004141"/>
    </source>
</evidence>
<feature type="transmembrane region" description="Helical" evidence="5">
    <location>
        <begin position="72"/>
        <end position="92"/>
    </location>
</feature>
<protein>
    <recommendedName>
        <fullName evidence="6">Major facilitator superfamily (MFS) profile domain-containing protein</fullName>
    </recommendedName>
</protein>
<dbReference type="InterPro" id="IPR049680">
    <property type="entry name" value="FLVCR1-2_SLC49-like"/>
</dbReference>
<dbReference type="AlphaFoldDB" id="A0A0G4IMA6"/>
<feature type="transmembrane region" description="Helical" evidence="5">
    <location>
        <begin position="99"/>
        <end position="118"/>
    </location>
</feature>
<reference evidence="7 9" key="1">
    <citation type="submission" date="2015-02" db="EMBL/GenBank/DDBJ databases">
        <authorList>
            <person name="Chooi Y.-H."/>
        </authorList>
    </citation>
    <scope>NUCLEOTIDE SEQUENCE [LARGE SCALE GENOMIC DNA]</scope>
    <source>
        <strain evidence="7">E3</strain>
    </source>
</reference>